<accession>A0A1Z4M175</accession>
<proteinExistence type="predicted"/>
<dbReference type="EMBL" id="AP018227">
    <property type="protein sequence ID" value="BAY87254.1"/>
    <property type="molecule type" value="Genomic_DNA"/>
</dbReference>
<protein>
    <recommendedName>
        <fullName evidence="4">Ycf66 family protein</fullName>
    </recommendedName>
</protein>
<keyword evidence="3" id="KW-1185">Reference proteome</keyword>
<keyword evidence="1" id="KW-1133">Transmembrane helix</keyword>
<dbReference type="Proteomes" id="UP000218418">
    <property type="component" value="Chromosome"/>
</dbReference>
<evidence type="ECO:0008006" key="4">
    <source>
        <dbReference type="Google" id="ProtNLM"/>
    </source>
</evidence>
<keyword evidence="1" id="KW-0812">Transmembrane</keyword>
<sequence>MFKNPLNLLGFLLIIVALGLGAFPFISSKSFKRQDILLIIAYLISGIIFLNQKWYRQELQRVNIILLTIPALAYTVESVRLRIKTKE</sequence>
<name>A0A1Z4M175_9CYAN</name>
<dbReference type="OrthoDB" id="516293at2"/>
<evidence type="ECO:0000256" key="1">
    <source>
        <dbReference type="SAM" id="Phobius"/>
    </source>
</evidence>
<feature type="transmembrane region" description="Helical" evidence="1">
    <location>
        <begin position="37"/>
        <end position="55"/>
    </location>
</feature>
<dbReference type="AlphaFoldDB" id="A0A1Z4M175"/>
<feature type="transmembrane region" description="Helical" evidence="1">
    <location>
        <begin position="6"/>
        <end position="25"/>
    </location>
</feature>
<reference evidence="2 3" key="1">
    <citation type="submission" date="2017-06" db="EMBL/GenBank/DDBJ databases">
        <title>Genome sequencing of cyanobaciteial culture collection at National Institute for Environmental Studies (NIES).</title>
        <authorList>
            <person name="Hirose Y."/>
            <person name="Shimura Y."/>
            <person name="Fujisawa T."/>
            <person name="Nakamura Y."/>
            <person name="Kawachi M."/>
        </authorList>
    </citation>
    <scope>NUCLEOTIDE SEQUENCE [LARGE SCALE GENOMIC DNA]</scope>
    <source>
        <strain evidence="2 3">NIES-267</strain>
    </source>
</reference>
<evidence type="ECO:0000313" key="2">
    <source>
        <dbReference type="EMBL" id="BAY87254.1"/>
    </source>
</evidence>
<evidence type="ECO:0000313" key="3">
    <source>
        <dbReference type="Proteomes" id="UP000218418"/>
    </source>
</evidence>
<organism evidence="2 3">
    <name type="scientific">Calothrix parasitica NIES-267</name>
    <dbReference type="NCBI Taxonomy" id="1973488"/>
    <lineage>
        <taxon>Bacteria</taxon>
        <taxon>Bacillati</taxon>
        <taxon>Cyanobacteriota</taxon>
        <taxon>Cyanophyceae</taxon>
        <taxon>Nostocales</taxon>
        <taxon>Calotrichaceae</taxon>
        <taxon>Calothrix</taxon>
    </lineage>
</organism>
<keyword evidence="1" id="KW-0472">Membrane</keyword>
<gene>
    <name evidence="2" type="ORF">NIES267_67730</name>
</gene>